<keyword evidence="6" id="KW-0862">Zinc</keyword>
<dbReference type="InterPro" id="IPR007728">
    <property type="entry name" value="Pre-SET_dom"/>
</dbReference>
<evidence type="ECO:0000256" key="7">
    <source>
        <dbReference type="ARBA" id="ARBA00023242"/>
    </source>
</evidence>
<gene>
    <name evidence="11" type="ORF">ACH5RR_020323</name>
</gene>
<comment type="subcellular location">
    <subcellularLocation>
        <location evidence="2">Chromosome</location>
    </subcellularLocation>
    <subcellularLocation>
        <location evidence="1">Nucleus</location>
    </subcellularLocation>
</comment>
<dbReference type="PROSITE" id="PS50867">
    <property type="entry name" value="PRE_SET"/>
    <property type="match status" value="1"/>
</dbReference>
<evidence type="ECO:0000259" key="9">
    <source>
        <dbReference type="PROSITE" id="PS50280"/>
    </source>
</evidence>
<feature type="region of interest" description="Disordered" evidence="8">
    <location>
        <begin position="472"/>
        <end position="499"/>
    </location>
</feature>
<keyword evidence="4" id="KW-0808">Transferase</keyword>
<keyword evidence="3" id="KW-0158">Chromosome</keyword>
<reference evidence="11 12" key="1">
    <citation type="submission" date="2024-11" db="EMBL/GenBank/DDBJ databases">
        <title>A near-complete genome assembly of Cinchona calisaya.</title>
        <authorList>
            <person name="Lian D.C."/>
            <person name="Zhao X.W."/>
            <person name="Wei L."/>
        </authorList>
    </citation>
    <scope>NUCLEOTIDE SEQUENCE [LARGE SCALE GENOMIC DNA]</scope>
    <source>
        <tissue evidence="11">Nenye</tissue>
    </source>
</reference>
<dbReference type="PANTHER" id="PTHR46450">
    <property type="entry name" value="INACTIVE HISTONE-LYSINE N-METHYLTRANSFERASE SUVR1-RELATED"/>
    <property type="match status" value="1"/>
</dbReference>
<dbReference type="PROSITE" id="PS50280">
    <property type="entry name" value="SET"/>
    <property type="match status" value="1"/>
</dbReference>
<dbReference type="InterPro" id="IPR018848">
    <property type="entry name" value="WIYLD_domain"/>
</dbReference>
<feature type="domain" description="Pre-SET" evidence="10">
    <location>
        <begin position="581"/>
        <end position="683"/>
    </location>
</feature>
<evidence type="ECO:0000313" key="12">
    <source>
        <dbReference type="Proteomes" id="UP001630127"/>
    </source>
</evidence>
<dbReference type="Gene3D" id="1.10.8.850">
    <property type="entry name" value="Histone-lysine N methyltransferase , C-terminal domain-like"/>
    <property type="match status" value="1"/>
</dbReference>
<dbReference type="Proteomes" id="UP001630127">
    <property type="component" value="Unassembled WGS sequence"/>
</dbReference>
<organism evidence="11 12">
    <name type="scientific">Cinchona calisaya</name>
    <dbReference type="NCBI Taxonomy" id="153742"/>
    <lineage>
        <taxon>Eukaryota</taxon>
        <taxon>Viridiplantae</taxon>
        <taxon>Streptophyta</taxon>
        <taxon>Embryophyta</taxon>
        <taxon>Tracheophyta</taxon>
        <taxon>Spermatophyta</taxon>
        <taxon>Magnoliopsida</taxon>
        <taxon>eudicotyledons</taxon>
        <taxon>Gunneridae</taxon>
        <taxon>Pentapetalae</taxon>
        <taxon>asterids</taxon>
        <taxon>lamiids</taxon>
        <taxon>Gentianales</taxon>
        <taxon>Rubiaceae</taxon>
        <taxon>Cinchonoideae</taxon>
        <taxon>Cinchoneae</taxon>
        <taxon>Cinchona</taxon>
    </lineage>
</organism>
<dbReference type="FunFam" id="2.170.270.10:FF:000046">
    <property type="entry name" value="SET-domain containing protein lysine methyltransferase family protein"/>
    <property type="match status" value="1"/>
</dbReference>
<keyword evidence="5" id="KW-0479">Metal-binding</keyword>
<comment type="caution">
    <text evidence="11">The sequence shown here is derived from an EMBL/GenBank/DDBJ whole genome shotgun (WGS) entry which is preliminary data.</text>
</comment>
<name>A0ABD2ZFB5_9GENT</name>
<dbReference type="GO" id="GO:0005634">
    <property type="term" value="C:nucleus"/>
    <property type="evidence" value="ECO:0007669"/>
    <property type="project" value="UniProtKB-SubCell"/>
</dbReference>
<feature type="region of interest" description="Disordered" evidence="8">
    <location>
        <begin position="141"/>
        <end position="174"/>
    </location>
</feature>
<dbReference type="CDD" id="cd10538">
    <property type="entry name" value="SET_SETDB-like"/>
    <property type="match status" value="1"/>
</dbReference>
<dbReference type="EMBL" id="JBJUIK010000009">
    <property type="protein sequence ID" value="KAL3517734.1"/>
    <property type="molecule type" value="Genomic_DNA"/>
</dbReference>
<evidence type="ECO:0000256" key="8">
    <source>
        <dbReference type="SAM" id="MobiDB-lite"/>
    </source>
</evidence>
<keyword evidence="12" id="KW-1185">Reference proteome</keyword>
<evidence type="ECO:0000313" key="11">
    <source>
        <dbReference type="EMBL" id="KAL3517734.1"/>
    </source>
</evidence>
<keyword evidence="7" id="KW-0539">Nucleus</keyword>
<dbReference type="PROSITE" id="PS51580">
    <property type="entry name" value="SAM_MT43_3"/>
    <property type="match status" value="1"/>
</dbReference>
<dbReference type="Pfam" id="PF10440">
    <property type="entry name" value="WIYLD"/>
    <property type="match status" value="1"/>
</dbReference>
<dbReference type="GO" id="GO:0016740">
    <property type="term" value="F:transferase activity"/>
    <property type="evidence" value="ECO:0007669"/>
    <property type="project" value="UniProtKB-KW"/>
</dbReference>
<evidence type="ECO:0000256" key="5">
    <source>
        <dbReference type="ARBA" id="ARBA00022723"/>
    </source>
</evidence>
<feature type="domain" description="SET" evidence="9">
    <location>
        <begin position="686"/>
        <end position="819"/>
    </location>
</feature>
<dbReference type="InterPro" id="IPR001214">
    <property type="entry name" value="SET_dom"/>
</dbReference>
<accession>A0ABD2ZFB5</accession>
<proteinExistence type="predicted"/>
<dbReference type="GO" id="GO:0046872">
    <property type="term" value="F:metal ion binding"/>
    <property type="evidence" value="ECO:0007669"/>
    <property type="project" value="UniProtKB-KW"/>
</dbReference>
<feature type="compositionally biased region" description="Basic and acidic residues" evidence="8">
    <location>
        <begin position="151"/>
        <end position="169"/>
    </location>
</feature>
<evidence type="ECO:0000256" key="2">
    <source>
        <dbReference type="ARBA" id="ARBA00004286"/>
    </source>
</evidence>
<dbReference type="SMART" id="SM00317">
    <property type="entry name" value="SET"/>
    <property type="match status" value="1"/>
</dbReference>
<protein>
    <submittedName>
        <fullName evidence="11">Uncharacterized protein</fullName>
    </submittedName>
</protein>
<dbReference type="Gene3D" id="2.170.270.10">
    <property type="entry name" value="SET domain"/>
    <property type="match status" value="1"/>
</dbReference>
<evidence type="ECO:0000256" key="3">
    <source>
        <dbReference type="ARBA" id="ARBA00022454"/>
    </source>
</evidence>
<evidence type="ECO:0000256" key="6">
    <source>
        <dbReference type="ARBA" id="ARBA00022833"/>
    </source>
</evidence>
<dbReference type="SMART" id="SM00468">
    <property type="entry name" value="PreSET"/>
    <property type="match status" value="1"/>
</dbReference>
<dbReference type="SUPFAM" id="SSF82199">
    <property type="entry name" value="SET domain"/>
    <property type="match status" value="1"/>
</dbReference>
<dbReference type="Pfam" id="PF00856">
    <property type="entry name" value="SET"/>
    <property type="match status" value="1"/>
</dbReference>
<evidence type="ECO:0000256" key="1">
    <source>
        <dbReference type="ARBA" id="ARBA00004123"/>
    </source>
</evidence>
<dbReference type="InterPro" id="IPR043017">
    <property type="entry name" value="WIYLD_dom_sf"/>
</dbReference>
<dbReference type="GO" id="GO:0005694">
    <property type="term" value="C:chromosome"/>
    <property type="evidence" value="ECO:0007669"/>
    <property type="project" value="UniProtKB-SubCell"/>
</dbReference>
<feature type="region of interest" description="Disordered" evidence="8">
    <location>
        <begin position="277"/>
        <end position="299"/>
    </location>
</feature>
<evidence type="ECO:0000256" key="4">
    <source>
        <dbReference type="ARBA" id="ARBA00022679"/>
    </source>
</evidence>
<sequence>MPPNPRVAKAFRAMRDLGITEDKVKPVLKNLVKLYEKNWDYIEAENYRVLADAIFDNEEAEANQAAQNKKKLDITQESVLEEEAEEQDEPERPLKRLRLKYKGQASESCNNSNRLAGTSLIIPKDEPVELPEVHPQAQSIGMVGATPTDSGTKRIESQHLSRESLDRSKGKQPISPNAVTIQERTGRSQHVGANKSRTNIPTTIESVVVPHQMGLINRGKEALSPHSTKVEKRLESEQASLAVPIEKTVGGQILVQPKEEPFTGDTLDLPLAVIHPETLNNGDSSKGNSSIEEQQEGSEPPLVLEYLGGEVTSDGVPDLSSKTRMNSQLATIPDGSSSELQVASSPMGEVKISLNCNISPERHDFHMPTLDAVVKSVEDRCLRSYKLLDPNFSVMKLMKDICECFLELGSESSNESEETMQVSPRIDLLKKFPTGYPLVSGGTHFHTSDGLCNAQSETRVGLPQTLQLPPPCNGINDSTQPHKEGSHCNGGSHDDDVQNNLDDPNCRSLVVAQQHQLTPDQMRYLHDVFDISKGQERVVISIVNEINSECTPSFHYIPQNAVFQNAYMNFSLARIEDDNCCSTCCGDCLSLSTPCPCAYETGGEFAYTAEGLVKEEFLKECISMNRDPQKHCQYFCKECPLERSKNEDIIEPCKGHLVRKFIKECWWKCGCTKQCGNRVVQRGITRNLQVFMTEAKGWGLRTLEELPKGAFVCEYVGEVLTNAELFDRVSRSPKGEAHSYPVLLDADWGCEGVLKDEEALCLDATHYGNVARFINHRCFDSNMVEIPVEVETPDHHYYHLAFFTTRKVKAMEELTWDYGIDFDDVDHPVKAFRCQCGSKFCRNIRRPSRSRSSSRR</sequence>
<dbReference type="PANTHER" id="PTHR46450:SF1">
    <property type="entry name" value="INACTIVE HISTONE-LYSINE N-METHYLTRANSFERASE SUVR1-RELATED"/>
    <property type="match status" value="1"/>
</dbReference>
<dbReference type="AlphaFoldDB" id="A0ABD2ZFB5"/>
<feature type="compositionally biased region" description="Polar residues" evidence="8">
    <location>
        <begin position="278"/>
        <end position="292"/>
    </location>
</feature>
<dbReference type="InterPro" id="IPR025776">
    <property type="entry name" value="SUVR4/1/2"/>
</dbReference>
<feature type="compositionally biased region" description="Basic and acidic residues" evidence="8">
    <location>
        <begin position="480"/>
        <end position="496"/>
    </location>
</feature>
<evidence type="ECO:0000259" key="10">
    <source>
        <dbReference type="PROSITE" id="PS50867"/>
    </source>
</evidence>
<dbReference type="InterPro" id="IPR046341">
    <property type="entry name" value="SET_dom_sf"/>
</dbReference>